<name>W2QEZ7_PHYN3</name>
<proteinExistence type="predicted"/>
<dbReference type="RefSeq" id="XP_008903582.1">
    <property type="nucleotide sequence ID" value="XM_008905334.1"/>
</dbReference>
<dbReference type="Proteomes" id="UP000018817">
    <property type="component" value="Unassembled WGS sequence"/>
</dbReference>
<dbReference type="AlphaFoldDB" id="W2QEZ7"/>
<dbReference type="GeneID" id="20179739"/>
<evidence type="ECO:0000313" key="2">
    <source>
        <dbReference type="Proteomes" id="UP000018817"/>
    </source>
</evidence>
<accession>W2QEZ7</accession>
<dbReference type="STRING" id="761204.W2QEZ7"/>
<dbReference type="EMBL" id="KI669580">
    <property type="protein sequence ID" value="ETN11099.1"/>
    <property type="molecule type" value="Genomic_DNA"/>
</dbReference>
<dbReference type="OrthoDB" id="128364at2759"/>
<protein>
    <submittedName>
        <fullName evidence="1">Uncharacterized protein</fullName>
    </submittedName>
</protein>
<dbReference type="OMA" id="ASHSTWH"/>
<organism evidence="1 2">
    <name type="scientific">Phytophthora nicotianae (strain INRA-310)</name>
    <name type="common">Phytophthora parasitica</name>
    <dbReference type="NCBI Taxonomy" id="761204"/>
    <lineage>
        <taxon>Eukaryota</taxon>
        <taxon>Sar</taxon>
        <taxon>Stramenopiles</taxon>
        <taxon>Oomycota</taxon>
        <taxon>Peronosporomycetes</taxon>
        <taxon>Peronosporales</taxon>
        <taxon>Peronosporaceae</taxon>
        <taxon>Phytophthora</taxon>
    </lineage>
</organism>
<dbReference type="VEuPathDB" id="FungiDB:PPTG_10092"/>
<reference evidence="1 2" key="2">
    <citation type="submission" date="2013-11" db="EMBL/GenBank/DDBJ databases">
        <title>The Genome Sequence of Phytophthora parasitica INRA-310.</title>
        <authorList>
            <consortium name="The Broad Institute Genomics Platform"/>
            <person name="Russ C."/>
            <person name="Tyler B."/>
            <person name="Panabieres F."/>
            <person name="Shan W."/>
            <person name="Tripathy S."/>
            <person name="Grunwald N."/>
            <person name="Machado M."/>
            <person name="Johnson C.S."/>
            <person name="Arredondo F."/>
            <person name="Hong C."/>
            <person name="Coffey M."/>
            <person name="Young S.K."/>
            <person name="Zeng Q."/>
            <person name="Gargeya S."/>
            <person name="Fitzgerald M."/>
            <person name="Abouelleil A."/>
            <person name="Alvarado L."/>
            <person name="Chapman S.B."/>
            <person name="Gainer-Dewar J."/>
            <person name="Goldberg J."/>
            <person name="Griggs A."/>
            <person name="Gujja S."/>
            <person name="Hansen M."/>
            <person name="Howarth C."/>
            <person name="Imamovic A."/>
            <person name="Ireland A."/>
            <person name="Larimer J."/>
            <person name="McCowan C."/>
            <person name="Murphy C."/>
            <person name="Pearson M."/>
            <person name="Poon T.W."/>
            <person name="Priest M."/>
            <person name="Roberts A."/>
            <person name="Saif S."/>
            <person name="Shea T."/>
            <person name="Sykes S."/>
            <person name="Wortman J."/>
            <person name="Nusbaum C."/>
            <person name="Birren B."/>
        </authorList>
    </citation>
    <scope>NUCLEOTIDE SEQUENCE [LARGE SCALE GENOMIC DNA]</scope>
    <source>
        <strain evidence="1 2">INRA-310</strain>
    </source>
</reference>
<gene>
    <name evidence="1" type="ORF">PPTG_10092</name>
</gene>
<sequence length="168" mass="19443">MTNSKYEDDFWTLKKCGEENGIVFAAHPLIHHFPWDVNEKRSRANLAEVASHSTWHRAAQQQAPSSLWRHRNTLTEYQVWVAYRVATMQLNLYHPGRKNNNACKLLPSCDRAKETLEHIHWGCPCAQATWTKLLGMWAGEEISPVTIKQFQRYCASRKAPPLSRTIKT</sequence>
<reference evidence="2" key="1">
    <citation type="submission" date="2011-12" db="EMBL/GenBank/DDBJ databases">
        <authorList>
            <consortium name="The Broad Institute Genome Sequencing Platform"/>
            <person name="Russ C."/>
            <person name="Tyler B."/>
            <person name="Panabieres F."/>
            <person name="Shan W."/>
            <person name="Tripathy S."/>
            <person name="Grunwald N."/>
            <person name="Machado M."/>
            <person name="Young S.K."/>
            <person name="Zeng Q."/>
            <person name="Gargeya S."/>
            <person name="Fitzgerald M."/>
            <person name="Haas B."/>
            <person name="Abouelleil A."/>
            <person name="Alvarado L."/>
            <person name="Arachchi H.M."/>
            <person name="Berlin A."/>
            <person name="Chapman S.B."/>
            <person name="Gearin G."/>
            <person name="Goldberg J."/>
            <person name="Griggs A."/>
            <person name="Gujja S."/>
            <person name="Hansen M."/>
            <person name="Heiman D."/>
            <person name="Howarth C."/>
            <person name="Larimer J."/>
            <person name="Lui A."/>
            <person name="MacDonald P.J.P."/>
            <person name="McCowen C."/>
            <person name="Montmayeur A."/>
            <person name="Murphy C."/>
            <person name="Neiman D."/>
            <person name="Pearson M."/>
            <person name="Priest M."/>
            <person name="Roberts A."/>
            <person name="Saif S."/>
            <person name="Shea T."/>
            <person name="Sisk P."/>
            <person name="Stolte C."/>
            <person name="Sykes S."/>
            <person name="Wortman J."/>
            <person name="Nusbaum C."/>
            <person name="Birren B."/>
        </authorList>
    </citation>
    <scope>NUCLEOTIDE SEQUENCE [LARGE SCALE GENOMIC DNA]</scope>
    <source>
        <strain evidence="2">INRA-310</strain>
    </source>
</reference>
<evidence type="ECO:0000313" key="1">
    <source>
        <dbReference type="EMBL" id="ETN11099.1"/>
    </source>
</evidence>